<evidence type="ECO:0000313" key="2">
    <source>
        <dbReference type="Proteomes" id="UP001201812"/>
    </source>
</evidence>
<name>A0AAD4QW72_9BILA</name>
<proteinExistence type="predicted"/>
<gene>
    <name evidence="1" type="ORF">DdX_20657</name>
</gene>
<evidence type="ECO:0000313" key="1">
    <source>
        <dbReference type="EMBL" id="KAI1693442.1"/>
    </source>
</evidence>
<keyword evidence="2" id="KW-1185">Reference proteome</keyword>
<comment type="caution">
    <text evidence="1">The sequence shown here is derived from an EMBL/GenBank/DDBJ whole genome shotgun (WGS) entry which is preliminary data.</text>
</comment>
<reference evidence="1" key="1">
    <citation type="submission" date="2022-01" db="EMBL/GenBank/DDBJ databases">
        <title>Genome Sequence Resource for Two Populations of Ditylenchus destructor, the Migratory Endoparasitic Phytonematode.</title>
        <authorList>
            <person name="Zhang H."/>
            <person name="Lin R."/>
            <person name="Xie B."/>
        </authorList>
    </citation>
    <scope>NUCLEOTIDE SEQUENCE</scope>
    <source>
        <strain evidence="1">BazhouSP</strain>
    </source>
</reference>
<organism evidence="1 2">
    <name type="scientific">Ditylenchus destructor</name>
    <dbReference type="NCBI Taxonomy" id="166010"/>
    <lineage>
        <taxon>Eukaryota</taxon>
        <taxon>Metazoa</taxon>
        <taxon>Ecdysozoa</taxon>
        <taxon>Nematoda</taxon>
        <taxon>Chromadorea</taxon>
        <taxon>Rhabditida</taxon>
        <taxon>Tylenchina</taxon>
        <taxon>Tylenchomorpha</taxon>
        <taxon>Sphaerularioidea</taxon>
        <taxon>Anguinidae</taxon>
        <taxon>Anguininae</taxon>
        <taxon>Ditylenchus</taxon>
    </lineage>
</organism>
<protein>
    <submittedName>
        <fullName evidence="1">Uncharacterized protein</fullName>
    </submittedName>
</protein>
<accession>A0AAD4QW72</accession>
<dbReference type="EMBL" id="JAKKPZ010000630">
    <property type="protein sequence ID" value="KAI1693442.1"/>
    <property type="molecule type" value="Genomic_DNA"/>
</dbReference>
<dbReference type="AlphaFoldDB" id="A0AAD4QW72"/>
<sequence length="105" mass="11919">MLTENASASGWRKKNSCAKREFRQCAVVRRRNSIVHPASFGSNIRQTFGSMEDDLIHCMKPEGSVPSARDLLRKARGSEVQLLIQEELDEEEDYNNGYESNADIE</sequence>
<dbReference type="Proteomes" id="UP001201812">
    <property type="component" value="Unassembled WGS sequence"/>
</dbReference>